<dbReference type="EMBL" id="RMBX01000007">
    <property type="protein sequence ID" value="RPD40513.1"/>
    <property type="molecule type" value="Genomic_DNA"/>
</dbReference>
<comment type="caution">
    <text evidence="4">The sequence shown here is derived from an EMBL/GenBank/DDBJ whole genome shotgun (WGS) entry which is preliminary data.</text>
</comment>
<keyword evidence="2 3" id="KW-0663">Pyridoxal phosphate</keyword>
<keyword evidence="4" id="KW-0413">Isomerase</keyword>
<dbReference type="Gene3D" id="3.90.1150.10">
    <property type="entry name" value="Aspartate Aminotransferase, domain 1"/>
    <property type="match status" value="1"/>
</dbReference>
<evidence type="ECO:0000313" key="5">
    <source>
        <dbReference type="Proteomes" id="UP000279089"/>
    </source>
</evidence>
<protein>
    <submittedName>
        <fullName evidence="4">Glutamate-1-semialdehyde 2,1-aminomutase</fullName>
        <ecNumber evidence="4">5.4.3.8</ecNumber>
    </submittedName>
</protein>
<dbReference type="EC" id="5.4.3.8" evidence="4"/>
<dbReference type="GO" id="GO:0008483">
    <property type="term" value="F:transaminase activity"/>
    <property type="evidence" value="ECO:0007669"/>
    <property type="project" value="InterPro"/>
</dbReference>
<reference evidence="5" key="1">
    <citation type="submission" date="2018-11" db="EMBL/GenBank/DDBJ databases">
        <title>Chitinophaga lutea sp.nov., isolate from arsenic contaminated soil.</title>
        <authorList>
            <person name="Zong Y."/>
        </authorList>
    </citation>
    <scope>NUCLEOTIDE SEQUENCE [LARGE SCALE GENOMIC DNA]</scope>
    <source>
        <strain evidence="5">YLT18</strain>
    </source>
</reference>
<dbReference type="NCBIfam" id="NF004856">
    <property type="entry name" value="PRK06209.1"/>
    <property type="match status" value="1"/>
</dbReference>
<dbReference type="RefSeq" id="WP_120517169.1">
    <property type="nucleotide sequence ID" value="NZ_QXZY01000008.1"/>
</dbReference>
<evidence type="ECO:0000256" key="2">
    <source>
        <dbReference type="ARBA" id="ARBA00022898"/>
    </source>
</evidence>
<dbReference type="InterPro" id="IPR015422">
    <property type="entry name" value="PyrdxlP-dep_Trfase_small"/>
</dbReference>
<comment type="similarity">
    <text evidence="3">Belongs to the class-III pyridoxal-phosphate-dependent aminotransferase family.</text>
</comment>
<comment type="cofactor">
    <cofactor evidence="1">
        <name>pyridoxal 5'-phosphate</name>
        <dbReference type="ChEBI" id="CHEBI:597326"/>
    </cofactor>
</comment>
<dbReference type="InterPro" id="IPR015424">
    <property type="entry name" value="PyrdxlP-dep_Trfase"/>
</dbReference>
<dbReference type="Proteomes" id="UP000279089">
    <property type="component" value="Unassembled WGS sequence"/>
</dbReference>
<dbReference type="PANTHER" id="PTHR43713:SF3">
    <property type="entry name" value="GLUTAMATE-1-SEMIALDEHYDE 2,1-AMINOMUTASE 1, CHLOROPLASTIC-RELATED"/>
    <property type="match status" value="1"/>
</dbReference>
<accession>A0A3N4MYL2</accession>
<dbReference type="GO" id="GO:0042286">
    <property type="term" value="F:glutamate-1-semialdehyde 2,1-aminomutase activity"/>
    <property type="evidence" value="ECO:0007669"/>
    <property type="project" value="UniProtKB-EC"/>
</dbReference>
<dbReference type="InterPro" id="IPR015421">
    <property type="entry name" value="PyrdxlP-dep_Trfase_major"/>
</dbReference>
<name>A0A3N4MYL2_9BACT</name>
<dbReference type="SUPFAM" id="SSF53383">
    <property type="entry name" value="PLP-dependent transferases"/>
    <property type="match status" value="1"/>
</dbReference>
<dbReference type="OrthoDB" id="1286826at2"/>
<evidence type="ECO:0000256" key="1">
    <source>
        <dbReference type="ARBA" id="ARBA00001933"/>
    </source>
</evidence>
<dbReference type="AlphaFoldDB" id="A0A3N4MYL2"/>
<evidence type="ECO:0000313" key="4">
    <source>
        <dbReference type="EMBL" id="RPD40513.1"/>
    </source>
</evidence>
<evidence type="ECO:0000256" key="3">
    <source>
        <dbReference type="RuleBase" id="RU003560"/>
    </source>
</evidence>
<dbReference type="PANTHER" id="PTHR43713">
    <property type="entry name" value="GLUTAMATE-1-SEMIALDEHYDE 2,1-AMINOMUTASE"/>
    <property type="match status" value="1"/>
</dbReference>
<keyword evidence="5" id="KW-1185">Reference proteome</keyword>
<gene>
    <name evidence="4" type="ORF">EG028_14500</name>
</gene>
<sequence>MINNFIKSDEFRAKIHDLIPGGAHTYSKGDDQFPILSPAAISHGKGSQVWDIDGNQYLDCSMGLSSVVLGHAYQPVLDRVRLELDKGVNFQRPAYIEMEMAERFLKNIPGHDMIKFAKNGSTVTTAATKLARAYTGRKLIAFPGDHPFYSYDDWFIGKTNCDRGIPEEISALSVTYKSDDIESLRELFNKYPGQIACVISEPEKSFGLPEGYLAKAIELAHQNGALYIIDEMITGYKTAFPGSMTKYNVKPDMTTWGKGIANGFSFCALTGTKEVMELGGIRETGKEKVFLISTTHGGETHNIGAAIATIDVFEQNDVIGHNHAIGAELVAQCGSVLKRSGLEEYITVAPCNWLPVFIFRNKAKEICSGMRTLAMQEMIRNGALFQGVFVPCFSHTKEDVSHFAAAFEHTLNVYAKALESGYQQYLQGEPAKPVFRKYL</sequence>
<organism evidence="4 5">
    <name type="scientific">Chitinophaga barathri</name>
    <dbReference type="NCBI Taxonomy" id="1647451"/>
    <lineage>
        <taxon>Bacteria</taxon>
        <taxon>Pseudomonadati</taxon>
        <taxon>Bacteroidota</taxon>
        <taxon>Chitinophagia</taxon>
        <taxon>Chitinophagales</taxon>
        <taxon>Chitinophagaceae</taxon>
        <taxon>Chitinophaga</taxon>
    </lineage>
</organism>
<dbReference type="InterPro" id="IPR005814">
    <property type="entry name" value="Aminotrans_3"/>
</dbReference>
<dbReference type="Gene3D" id="3.40.640.10">
    <property type="entry name" value="Type I PLP-dependent aspartate aminotransferase-like (Major domain)"/>
    <property type="match status" value="1"/>
</dbReference>
<dbReference type="Pfam" id="PF00202">
    <property type="entry name" value="Aminotran_3"/>
    <property type="match status" value="1"/>
</dbReference>
<dbReference type="GO" id="GO:0030170">
    <property type="term" value="F:pyridoxal phosphate binding"/>
    <property type="evidence" value="ECO:0007669"/>
    <property type="project" value="InterPro"/>
</dbReference>
<proteinExistence type="inferred from homology"/>